<dbReference type="InterPro" id="IPR037027">
    <property type="entry name" value="YqgF/RNaseH-like_dom_sf"/>
</dbReference>
<dbReference type="GO" id="GO:0000967">
    <property type="term" value="P:rRNA 5'-end processing"/>
    <property type="evidence" value="ECO:0007669"/>
    <property type="project" value="UniProtKB-UniRule"/>
</dbReference>
<dbReference type="PANTHER" id="PTHR33317:SF4">
    <property type="entry name" value="POLYNUCLEOTIDYL TRANSFERASE, RIBONUCLEASE H-LIKE SUPERFAMILY PROTEIN"/>
    <property type="match status" value="1"/>
</dbReference>
<sequence>MGAVLAIDLGTKKTGFAVADGLRLSITLLECPRIDGTSDKLLDHVAGLLDERDVDVLLLGWPLNMDGTGGPQTDYTQAFAERLRARFAGLEVVPYDERLTSKEAESRLREEGASFREMLKHRDSAAAAVLLQDWIESGEPR</sequence>
<protein>
    <recommendedName>
        <fullName evidence="5">Putative pre-16S rRNA nuclease</fullName>
        <ecNumber evidence="5">3.1.-.-</ecNumber>
    </recommendedName>
</protein>
<evidence type="ECO:0000256" key="4">
    <source>
        <dbReference type="ARBA" id="ARBA00022801"/>
    </source>
</evidence>
<dbReference type="InterPro" id="IPR012337">
    <property type="entry name" value="RNaseH-like_sf"/>
</dbReference>
<organism evidence="7 8">
    <name type="scientific">Rohdeia mirabilis</name>
    <dbReference type="NCBI Taxonomy" id="2528008"/>
    <lineage>
        <taxon>Bacteria</taxon>
        <taxon>Pseudomonadati</taxon>
        <taxon>Planctomycetota</taxon>
        <taxon>Planctomycetia</taxon>
        <taxon>Planctomycetia incertae sedis</taxon>
        <taxon>Rohdeia</taxon>
    </lineage>
</organism>
<dbReference type="GO" id="GO:0004518">
    <property type="term" value="F:nuclease activity"/>
    <property type="evidence" value="ECO:0007669"/>
    <property type="project" value="UniProtKB-KW"/>
</dbReference>
<keyword evidence="2 5" id="KW-0690">Ribosome biogenesis</keyword>
<keyword evidence="1 5" id="KW-0963">Cytoplasm</keyword>
<evidence type="ECO:0000256" key="2">
    <source>
        <dbReference type="ARBA" id="ARBA00022517"/>
    </source>
</evidence>
<dbReference type="SUPFAM" id="SSF53098">
    <property type="entry name" value="Ribonuclease H-like"/>
    <property type="match status" value="1"/>
</dbReference>
<name>A0A518D204_9BACT</name>
<dbReference type="Proteomes" id="UP000319342">
    <property type="component" value="Chromosome"/>
</dbReference>
<dbReference type="CDD" id="cd16964">
    <property type="entry name" value="YqgF"/>
    <property type="match status" value="1"/>
</dbReference>
<comment type="subcellular location">
    <subcellularLocation>
        <location evidence="5">Cytoplasm</location>
    </subcellularLocation>
</comment>
<keyword evidence="8" id="KW-1185">Reference proteome</keyword>
<dbReference type="InterPro" id="IPR005227">
    <property type="entry name" value="YqgF"/>
</dbReference>
<evidence type="ECO:0000259" key="6">
    <source>
        <dbReference type="SMART" id="SM00732"/>
    </source>
</evidence>
<comment type="function">
    <text evidence="5">Could be a nuclease involved in processing of the 5'-end of pre-16S rRNA.</text>
</comment>
<dbReference type="HAMAP" id="MF_00651">
    <property type="entry name" value="Nuclease_YqgF"/>
    <property type="match status" value="1"/>
</dbReference>
<dbReference type="Pfam" id="PF03652">
    <property type="entry name" value="RuvX"/>
    <property type="match status" value="1"/>
</dbReference>
<dbReference type="AlphaFoldDB" id="A0A518D204"/>
<dbReference type="EMBL" id="CP036290">
    <property type="protein sequence ID" value="QDU85508.1"/>
    <property type="molecule type" value="Genomic_DNA"/>
</dbReference>
<dbReference type="Gene3D" id="3.30.420.140">
    <property type="entry name" value="YqgF/RNase H-like domain"/>
    <property type="match status" value="1"/>
</dbReference>
<dbReference type="GO" id="GO:0005829">
    <property type="term" value="C:cytosol"/>
    <property type="evidence" value="ECO:0007669"/>
    <property type="project" value="TreeGrafter"/>
</dbReference>
<evidence type="ECO:0000256" key="3">
    <source>
        <dbReference type="ARBA" id="ARBA00022722"/>
    </source>
</evidence>
<proteinExistence type="inferred from homology"/>
<feature type="domain" description="YqgF/RNase H-like" evidence="6">
    <location>
        <begin position="2"/>
        <end position="104"/>
    </location>
</feature>
<dbReference type="NCBIfam" id="TIGR00250">
    <property type="entry name" value="RNAse_H_YqgF"/>
    <property type="match status" value="1"/>
</dbReference>
<dbReference type="PANTHER" id="PTHR33317">
    <property type="entry name" value="POLYNUCLEOTIDYL TRANSFERASE, RIBONUCLEASE H-LIKE SUPERFAMILY PROTEIN"/>
    <property type="match status" value="1"/>
</dbReference>
<dbReference type="OrthoDB" id="9790539at2"/>
<dbReference type="EC" id="3.1.-.-" evidence="5"/>
<dbReference type="InterPro" id="IPR006641">
    <property type="entry name" value="YqgF/RNaseH-like_dom"/>
</dbReference>
<evidence type="ECO:0000313" key="7">
    <source>
        <dbReference type="EMBL" id="QDU85508.1"/>
    </source>
</evidence>
<gene>
    <name evidence="7" type="primary">yqgF</name>
    <name evidence="7" type="ORF">Pla163_26390</name>
</gene>
<dbReference type="SMART" id="SM00732">
    <property type="entry name" value="YqgFc"/>
    <property type="match status" value="1"/>
</dbReference>
<evidence type="ECO:0000313" key="8">
    <source>
        <dbReference type="Proteomes" id="UP000319342"/>
    </source>
</evidence>
<evidence type="ECO:0000256" key="5">
    <source>
        <dbReference type="HAMAP-Rule" id="MF_00651"/>
    </source>
</evidence>
<accession>A0A518D204</accession>
<keyword evidence="3 5" id="KW-0540">Nuclease</keyword>
<keyword evidence="4 5" id="KW-0378">Hydrolase</keyword>
<dbReference type="RefSeq" id="WP_145188987.1">
    <property type="nucleotide sequence ID" value="NZ_CP036290.1"/>
</dbReference>
<dbReference type="GO" id="GO:0016788">
    <property type="term" value="F:hydrolase activity, acting on ester bonds"/>
    <property type="evidence" value="ECO:0007669"/>
    <property type="project" value="UniProtKB-UniRule"/>
</dbReference>
<evidence type="ECO:0000256" key="1">
    <source>
        <dbReference type="ARBA" id="ARBA00022490"/>
    </source>
</evidence>
<reference evidence="7 8" key="1">
    <citation type="submission" date="2019-02" db="EMBL/GenBank/DDBJ databases">
        <title>Deep-cultivation of Planctomycetes and their phenomic and genomic characterization uncovers novel biology.</title>
        <authorList>
            <person name="Wiegand S."/>
            <person name="Jogler M."/>
            <person name="Boedeker C."/>
            <person name="Pinto D."/>
            <person name="Vollmers J."/>
            <person name="Rivas-Marin E."/>
            <person name="Kohn T."/>
            <person name="Peeters S.H."/>
            <person name="Heuer A."/>
            <person name="Rast P."/>
            <person name="Oberbeckmann S."/>
            <person name="Bunk B."/>
            <person name="Jeske O."/>
            <person name="Meyerdierks A."/>
            <person name="Storesund J.E."/>
            <person name="Kallscheuer N."/>
            <person name="Luecker S."/>
            <person name="Lage O.M."/>
            <person name="Pohl T."/>
            <person name="Merkel B.J."/>
            <person name="Hornburger P."/>
            <person name="Mueller R.-W."/>
            <person name="Bruemmer F."/>
            <person name="Labrenz M."/>
            <person name="Spormann A.M."/>
            <person name="Op den Camp H."/>
            <person name="Overmann J."/>
            <person name="Amann R."/>
            <person name="Jetten M.S.M."/>
            <person name="Mascher T."/>
            <person name="Medema M.H."/>
            <person name="Devos D.P."/>
            <person name="Kaster A.-K."/>
            <person name="Ovreas L."/>
            <person name="Rohde M."/>
            <person name="Galperin M.Y."/>
            <person name="Jogler C."/>
        </authorList>
    </citation>
    <scope>NUCLEOTIDE SEQUENCE [LARGE SCALE GENOMIC DNA]</scope>
    <source>
        <strain evidence="7 8">Pla163</strain>
    </source>
</reference>
<comment type="similarity">
    <text evidence="5">Belongs to the YqgF HJR family.</text>
</comment>